<dbReference type="PANTHER" id="PTHR13754">
    <property type="entry name" value="METALLO-BETA-LACTAMASE SUPERFAMILY PROTEIN"/>
    <property type="match status" value="1"/>
</dbReference>
<dbReference type="Pfam" id="PF00753">
    <property type="entry name" value="Lactamase_B"/>
    <property type="match status" value="1"/>
</dbReference>
<organism evidence="2 3">
    <name type="scientific">Lacrimispora amygdalina</name>
    <dbReference type="NCBI Taxonomy" id="253257"/>
    <lineage>
        <taxon>Bacteria</taxon>
        <taxon>Bacillati</taxon>
        <taxon>Bacillota</taxon>
        <taxon>Clostridia</taxon>
        <taxon>Lachnospirales</taxon>
        <taxon>Lachnospiraceae</taxon>
        <taxon>Lacrimispora</taxon>
    </lineage>
</organism>
<evidence type="ECO:0000259" key="1">
    <source>
        <dbReference type="Pfam" id="PF00753"/>
    </source>
</evidence>
<name>A0A3E2N727_9FIRM</name>
<dbReference type="Proteomes" id="UP000260680">
    <property type="component" value="Unassembled WGS sequence"/>
</dbReference>
<evidence type="ECO:0000313" key="2">
    <source>
        <dbReference type="EMBL" id="RFZ76701.1"/>
    </source>
</evidence>
<dbReference type="CDD" id="cd07713">
    <property type="entry name" value="DHPS-like_MBL-fold"/>
    <property type="match status" value="1"/>
</dbReference>
<dbReference type="GO" id="GO:0016740">
    <property type="term" value="F:transferase activity"/>
    <property type="evidence" value="ECO:0007669"/>
    <property type="project" value="TreeGrafter"/>
</dbReference>
<proteinExistence type="predicted"/>
<dbReference type="OrthoDB" id="9803916at2"/>
<reference evidence="2 3" key="1">
    <citation type="submission" date="2018-07" db="EMBL/GenBank/DDBJ databases">
        <title>New species, Clostridium PI-S10-A1B.</title>
        <authorList>
            <person name="Krishna G."/>
            <person name="Summeta K."/>
            <person name="Shikha S."/>
            <person name="Prabhu P.B."/>
            <person name="Suresh K."/>
        </authorList>
    </citation>
    <scope>NUCLEOTIDE SEQUENCE [LARGE SCALE GENOMIC DNA]</scope>
    <source>
        <strain evidence="2 3">PI-S10-A1B</strain>
    </source>
</reference>
<dbReference type="Gene3D" id="3.60.15.10">
    <property type="entry name" value="Ribonuclease Z/Hydroxyacylglutathione hydrolase-like"/>
    <property type="match status" value="1"/>
</dbReference>
<comment type="caution">
    <text evidence="2">The sequence shown here is derived from an EMBL/GenBank/DDBJ whole genome shotgun (WGS) entry which is preliminary data.</text>
</comment>
<dbReference type="RefSeq" id="WP_117419203.1">
    <property type="nucleotide sequence ID" value="NZ_QOHO01000075.1"/>
</dbReference>
<protein>
    <submittedName>
        <fullName evidence="2">MBL fold metallo-hydrolase</fullName>
    </submittedName>
</protein>
<dbReference type="InterPro" id="IPR041712">
    <property type="entry name" value="DHPS-like_MBL-fold"/>
</dbReference>
<dbReference type="SUPFAM" id="SSF56281">
    <property type="entry name" value="Metallo-hydrolase/oxidoreductase"/>
    <property type="match status" value="1"/>
</dbReference>
<accession>A0A3E2N727</accession>
<gene>
    <name evidence="2" type="ORF">DS742_22485</name>
</gene>
<feature type="domain" description="Metallo-beta-lactamase" evidence="1">
    <location>
        <begin position="21"/>
        <end position="86"/>
    </location>
</feature>
<dbReference type="EMBL" id="QOHO01000075">
    <property type="protein sequence ID" value="RFZ76701.1"/>
    <property type="molecule type" value="Genomic_DNA"/>
</dbReference>
<dbReference type="InterPro" id="IPR036866">
    <property type="entry name" value="RibonucZ/Hydroxyglut_hydro"/>
</dbReference>
<dbReference type="InterPro" id="IPR001279">
    <property type="entry name" value="Metallo-B-lactamas"/>
</dbReference>
<dbReference type="PANTHER" id="PTHR13754:SF18">
    <property type="entry name" value="7,8-DIHYDROPTERIN-6-METHYL-4-(BETA-D-RIBOFURANOSYL)-AMINOBENZENE-5'-PHOSPHATE SYNTHASE"/>
    <property type="match status" value="1"/>
</dbReference>
<evidence type="ECO:0000313" key="3">
    <source>
        <dbReference type="Proteomes" id="UP000260680"/>
    </source>
</evidence>
<sequence>MKLTVLVDNNTLIDKYFLGEPAVSYYIEDEAEKILFDAGYSDVFISNADKLQINLSDLTKIVFSHGHNDHTGGFHYLSDQYDLSHIKLFAHPDVFKEKRDSGESIGSNLTVDSTAKTCNLFVTKRPVAISKNIIFLGEIPNTNSFETRNPIGEQKVSNNHYRDDYILDDSALVYKCSKGLFIITGCSHSGICNIIEYAKTVCKNNTVLGVIGGFHLFNTDTRLEQTIQYFIDNGIRELYPCHCVSFKVKAEINNRLPIHEVGVGLTITI</sequence>
<dbReference type="AlphaFoldDB" id="A0A3E2N727"/>
<dbReference type="InterPro" id="IPR052926">
    <property type="entry name" value="Metallo-beta-lactamase_dom"/>
</dbReference>